<dbReference type="STRING" id="1245745.A0A0A2VX83"/>
<feature type="region of interest" description="Disordered" evidence="1">
    <location>
        <begin position="166"/>
        <end position="275"/>
    </location>
</feature>
<dbReference type="AlphaFoldDB" id="A0A0A2VX83"/>
<feature type="compositionally biased region" description="Basic and acidic residues" evidence="1">
    <location>
        <begin position="10"/>
        <end position="19"/>
    </location>
</feature>
<sequence length="501" mass="56277">MIEATGMEHLQPDTRHPDPMDISDSSTTGASPRASTFPELLPFATFSLTQTPSFHMGADCSLLLSPVSSVASPPMQHVVKQYAIFSDTALAHLPSPPNSGKIFYPHWNTSFAMDQGPGPNDDVAIPPEFYMQERCTPDPESFLGNYNLADASQTALNQPAHYFAPVPHLGSNGPPMVHSGTVQSGDSQNTLATSSEVKTPGDAPMSEIVTPKRTSRKRSVPTTPEAKKEDDDSESHDDTDSDEAYSSSRRDSNSEGKKPRKRAAPKRPSASRTPPVDILEYQNCFGDLVAPQLKDNCPKEERCIFMSRWKHREKKGQDMWDSIQEDFYNEFQKESCKETLQMKLTRGRPRYIQWTPEDEGILMQAWMNVERSRYKFIMEEFYKLGGSRNMLLNPGDIEFKAVVDLGLEEELYVEGINEMEIRRRCRFLAGKKKAGNRNAEEPGISYRGPSLLGRVIDEDEVIDQVVAQQLSGATRKPFATRRKRQNAKPTKGPKRLKVERE</sequence>
<organism evidence="2 3">
    <name type="scientific">Beauveria bassiana D1-5</name>
    <dbReference type="NCBI Taxonomy" id="1245745"/>
    <lineage>
        <taxon>Eukaryota</taxon>
        <taxon>Fungi</taxon>
        <taxon>Dikarya</taxon>
        <taxon>Ascomycota</taxon>
        <taxon>Pezizomycotina</taxon>
        <taxon>Sordariomycetes</taxon>
        <taxon>Hypocreomycetidae</taxon>
        <taxon>Hypocreales</taxon>
        <taxon>Cordycipitaceae</taxon>
        <taxon>Beauveria</taxon>
    </lineage>
</organism>
<feature type="compositionally biased region" description="Polar residues" evidence="1">
    <location>
        <begin position="180"/>
        <end position="197"/>
    </location>
</feature>
<evidence type="ECO:0000256" key="1">
    <source>
        <dbReference type="SAM" id="MobiDB-lite"/>
    </source>
</evidence>
<dbReference type="EMBL" id="ANFO01000277">
    <property type="protein sequence ID" value="KGQ10760.1"/>
    <property type="molecule type" value="Genomic_DNA"/>
</dbReference>
<protein>
    <submittedName>
        <fullName evidence="2">Uncharacterized protein</fullName>
    </submittedName>
</protein>
<dbReference type="eggNOG" id="ENOG502S91F">
    <property type="taxonomic scope" value="Eukaryota"/>
</dbReference>
<dbReference type="OrthoDB" id="5421421at2759"/>
<feature type="region of interest" description="Disordered" evidence="1">
    <location>
        <begin position="1"/>
        <end position="34"/>
    </location>
</feature>
<gene>
    <name evidence="2" type="ORF">BBAD15_g3881</name>
</gene>
<feature type="region of interest" description="Disordered" evidence="1">
    <location>
        <begin position="473"/>
        <end position="501"/>
    </location>
</feature>
<feature type="compositionally biased region" description="Basic and acidic residues" evidence="1">
    <location>
        <begin position="248"/>
        <end position="257"/>
    </location>
</feature>
<proteinExistence type="predicted"/>
<comment type="caution">
    <text evidence="2">The sequence shown here is derived from an EMBL/GenBank/DDBJ whole genome shotgun (WGS) entry which is preliminary data.</text>
</comment>
<name>A0A0A2VX83_BEABA</name>
<feature type="compositionally biased region" description="Basic residues" evidence="1">
    <location>
        <begin position="478"/>
        <end position="495"/>
    </location>
</feature>
<evidence type="ECO:0000313" key="2">
    <source>
        <dbReference type="EMBL" id="KGQ10760.1"/>
    </source>
</evidence>
<feature type="compositionally biased region" description="Polar residues" evidence="1">
    <location>
        <begin position="23"/>
        <end position="34"/>
    </location>
</feature>
<reference evidence="2 3" key="1">
    <citation type="submission" date="2012-10" db="EMBL/GenBank/DDBJ databases">
        <title>Genome sequencing and analysis of entomopathogenic fungi Beauveria bassiana D1-5.</title>
        <authorList>
            <person name="Li Q."/>
            <person name="Wang L."/>
            <person name="Zhang Z."/>
            <person name="Wang Q."/>
            <person name="Ren J."/>
            <person name="Wang M."/>
            <person name="Xu W."/>
            <person name="Wang J."/>
            <person name="Lu Y."/>
            <person name="Du Q."/>
            <person name="Sun Z."/>
        </authorList>
    </citation>
    <scope>NUCLEOTIDE SEQUENCE [LARGE SCALE GENOMIC DNA]</scope>
    <source>
        <strain evidence="2 3">D1-5</strain>
    </source>
</reference>
<accession>A0A0A2VX83</accession>
<feature type="compositionally biased region" description="Acidic residues" evidence="1">
    <location>
        <begin position="231"/>
        <end position="243"/>
    </location>
</feature>
<evidence type="ECO:0000313" key="3">
    <source>
        <dbReference type="Proteomes" id="UP000030106"/>
    </source>
</evidence>
<dbReference type="HOGENOM" id="CLU_026999_0_0_1"/>
<dbReference type="Proteomes" id="UP000030106">
    <property type="component" value="Unassembled WGS sequence"/>
</dbReference>